<accession>A0A3B7MSI1</accession>
<gene>
    <name evidence="2" type="ORF">D3H65_27350</name>
</gene>
<evidence type="ECO:0008006" key="4">
    <source>
        <dbReference type="Google" id="ProtNLM"/>
    </source>
</evidence>
<feature type="transmembrane region" description="Helical" evidence="1">
    <location>
        <begin position="7"/>
        <end position="27"/>
    </location>
</feature>
<feature type="transmembrane region" description="Helical" evidence="1">
    <location>
        <begin position="185"/>
        <end position="206"/>
    </location>
</feature>
<feature type="transmembrane region" description="Helical" evidence="1">
    <location>
        <begin position="361"/>
        <end position="379"/>
    </location>
</feature>
<keyword evidence="1" id="KW-0812">Transmembrane</keyword>
<keyword evidence="1" id="KW-1133">Transmembrane helix</keyword>
<feature type="transmembrane region" description="Helical" evidence="1">
    <location>
        <begin position="89"/>
        <end position="105"/>
    </location>
</feature>
<proteinExistence type="predicted"/>
<feature type="transmembrane region" description="Helical" evidence="1">
    <location>
        <begin position="146"/>
        <end position="173"/>
    </location>
</feature>
<organism evidence="2 3">
    <name type="scientific">Paraflavitalea soli</name>
    <dbReference type="NCBI Taxonomy" id="2315862"/>
    <lineage>
        <taxon>Bacteria</taxon>
        <taxon>Pseudomonadati</taxon>
        <taxon>Bacteroidota</taxon>
        <taxon>Chitinophagia</taxon>
        <taxon>Chitinophagales</taxon>
        <taxon>Chitinophagaceae</taxon>
        <taxon>Paraflavitalea</taxon>
    </lineage>
</organism>
<evidence type="ECO:0000256" key="1">
    <source>
        <dbReference type="SAM" id="Phobius"/>
    </source>
</evidence>
<evidence type="ECO:0000313" key="2">
    <source>
        <dbReference type="EMBL" id="AXY77472.1"/>
    </source>
</evidence>
<evidence type="ECO:0000313" key="3">
    <source>
        <dbReference type="Proteomes" id="UP000263900"/>
    </source>
</evidence>
<feature type="transmembrane region" description="Helical" evidence="1">
    <location>
        <begin position="117"/>
        <end position="134"/>
    </location>
</feature>
<dbReference type="EMBL" id="CP032157">
    <property type="protein sequence ID" value="AXY77472.1"/>
    <property type="molecule type" value="Genomic_DNA"/>
</dbReference>
<keyword evidence="3" id="KW-1185">Reference proteome</keyword>
<sequence length="447" mass="52367">MKKYIPVVAIVGFIIDLLAFYPGFMYIDTVDQYTQAISHRYTDWHPPIMAGFWSLLNLIHKGPQVMLVFQLILLWSSFYIIASTWCKRLLPFLSLVFVFVGAPYVQNFAGLIVKDAQMALCWLLAVTIMLRAIYYNRKMSAWEAVLTFLLLTYGTMVRINALPGAITLYYLWVEDVYSGTITRKVGLLSLVLTGLLMANLSFNKFILRPHKAYAEYKLMAHDMAGIYVATGRSYFPDFITRHPGFDSNYIRSHFTTATLDNIWWNGDNKQIFPPLNEQTRKQLIKEWKKSIHENTFTYLENRFDGFLYFLQVKQRPDTTFYYYYPYIYTNQFGFALKHNPVRNVVSGIIQANQHMPYMKPWFWLLLPFLQLLISLRLPFSIFKKAGICLALSSLLYLLPQFFIYQADTEFRYFYWCCIATSLHTVLLITWYHTKKQALCRSEGPAIL</sequence>
<dbReference type="KEGG" id="pseg:D3H65_27350"/>
<name>A0A3B7MSI1_9BACT</name>
<reference evidence="2 3" key="1">
    <citation type="submission" date="2018-09" db="EMBL/GenBank/DDBJ databases">
        <title>Genome sequencing of strain 6GH32-13.</title>
        <authorList>
            <person name="Weon H.-Y."/>
            <person name="Heo J."/>
            <person name="Kwon S.-W."/>
        </authorList>
    </citation>
    <scope>NUCLEOTIDE SEQUENCE [LARGE SCALE GENOMIC DNA]</scope>
    <source>
        <strain evidence="2 3">5GH32-13</strain>
    </source>
</reference>
<dbReference type="RefSeq" id="WP_119053348.1">
    <property type="nucleotide sequence ID" value="NZ_CP032157.1"/>
</dbReference>
<dbReference type="OrthoDB" id="2137478at2"/>
<feature type="transmembrane region" description="Helical" evidence="1">
    <location>
        <begin position="412"/>
        <end position="431"/>
    </location>
</feature>
<protein>
    <recommendedName>
        <fullName evidence="4">Glycosyltransferase RgtA/B/C/D-like domain-containing protein</fullName>
    </recommendedName>
</protein>
<dbReference type="AlphaFoldDB" id="A0A3B7MSI1"/>
<dbReference type="Proteomes" id="UP000263900">
    <property type="component" value="Chromosome"/>
</dbReference>
<feature type="transmembrane region" description="Helical" evidence="1">
    <location>
        <begin position="64"/>
        <end position="82"/>
    </location>
</feature>
<feature type="transmembrane region" description="Helical" evidence="1">
    <location>
        <begin position="386"/>
        <end position="406"/>
    </location>
</feature>
<keyword evidence="1" id="KW-0472">Membrane</keyword>